<organism evidence="2 3">
    <name type="scientific">Desmophyllum pertusum</name>
    <dbReference type="NCBI Taxonomy" id="174260"/>
    <lineage>
        <taxon>Eukaryota</taxon>
        <taxon>Metazoa</taxon>
        <taxon>Cnidaria</taxon>
        <taxon>Anthozoa</taxon>
        <taxon>Hexacorallia</taxon>
        <taxon>Scleractinia</taxon>
        <taxon>Caryophylliina</taxon>
        <taxon>Caryophylliidae</taxon>
        <taxon>Desmophyllum</taxon>
    </lineage>
</organism>
<evidence type="ECO:0008006" key="4">
    <source>
        <dbReference type="Google" id="ProtNLM"/>
    </source>
</evidence>
<gene>
    <name evidence="2" type="ORF">OS493_011445</name>
</gene>
<dbReference type="EMBL" id="MU827306">
    <property type="protein sequence ID" value="KAJ7363167.1"/>
    <property type="molecule type" value="Genomic_DNA"/>
</dbReference>
<dbReference type="Gene3D" id="2.60.120.260">
    <property type="entry name" value="Galactose-binding domain-like"/>
    <property type="match status" value="1"/>
</dbReference>
<evidence type="ECO:0000313" key="2">
    <source>
        <dbReference type="EMBL" id="KAJ7363167.1"/>
    </source>
</evidence>
<dbReference type="PANTHER" id="PTHR47457">
    <property type="entry name" value="OS05G0345500 PROTEIN"/>
    <property type="match status" value="1"/>
</dbReference>
<feature type="region of interest" description="Disordered" evidence="1">
    <location>
        <begin position="111"/>
        <end position="132"/>
    </location>
</feature>
<sequence>MVNFSYYRVFLPSGKAFHNCSGVICALKKESAKPIASRSSDGPGDASDIFNHNVGKTSGTEEMKGSWWCIDLGENYLLGITHYALKHGRIDGESILPWQLEGSNDGISWKKLETSHNSDNPNDPPQFGDPHPFFTGTCSVEDKAGAFRFFRILQTGRHYSGKYGVYLSGVELYGILLDV</sequence>
<accession>A0A9W9YQD3</accession>
<proteinExistence type="predicted"/>
<comment type="caution">
    <text evidence="2">The sequence shown here is derived from an EMBL/GenBank/DDBJ whole genome shotgun (WGS) entry which is preliminary data.</text>
</comment>
<dbReference type="OrthoDB" id="19132at2759"/>
<dbReference type="AlphaFoldDB" id="A0A9W9YQD3"/>
<dbReference type="Proteomes" id="UP001163046">
    <property type="component" value="Unassembled WGS sequence"/>
</dbReference>
<name>A0A9W9YQD3_9CNID</name>
<keyword evidence="3" id="KW-1185">Reference proteome</keyword>
<dbReference type="InterPro" id="IPR008979">
    <property type="entry name" value="Galactose-bd-like_sf"/>
</dbReference>
<protein>
    <recommendedName>
        <fullName evidence="4">F5/8 type C domain-containing protein</fullName>
    </recommendedName>
</protein>
<evidence type="ECO:0000256" key="1">
    <source>
        <dbReference type="SAM" id="MobiDB-lite"/>
    </source>
</evidence>
<evidence type="ECO:0000313" key="3">
    <source>
        <dbReference type="Proteomes" id="UP001163046"/>
    </source>
</evidence>
<reference evidence="2" key="1">
    <citation type="submission" date="2023-01" db="EMBL/GenBank/DDBJ databases">
        <title>Genome assembly of the deep-sea coral Lophelia pertusa.</title>
        <authorList>
            <person name="Herrera S."/>
            <person name="Cordes E."/>
        </authorList>
    </citation>
    <scope>NUCLEOTIDE SEQUENCE</scope>
    <source>
        <strain evidence="2">USNM1676648</strain>
        <tissue evidence="2">Polyp</tissue>
    </source>
</reference>
<dbReference type="PANTHER" id="PTHR47457:SF1">
    <property type="entry name" value="BTB DOMAIN-CONTAINING PROTEIN-RELATED"/>
    <property type="match status" value="1"/>
</dbReference>
<dbReference type="SUPFAM" id="SSF49785">
    <property type="entry name" value="Galactose-binding domain-like"/>
    <property type="match status" value="1"/>
</dbReference>